<evidence type="ECO:0000256" key="1">
    <source>
        <dbReference type="ARBA" id="ARBA00004141"/>
    </source>
</evidence>
<dbReference type="GO" id="GO:0055085">
    <property type="term" value="P:transmembrane transport"/>
    <property type="evidence" value="ECO:0007669"/>
    <property type="project" value="InterPro"/>
</dbReference>
<comment type="similarity">
    <text evidence="6">Belongs to the binding-protein-dependent transport system permease family.</text>
</comment>
<accession>A0A0K2RYG9</accession>
<protein>
    <submittedName>
        <fullName evidence="8">L-proline glycine betaine ABC transport system permease protein ProW</fullName>
    </submittedName>
</protein>
<keyword evidence="2 6" id="KW-0813">Transport</keyword>
<feature type="transmembrane region" description="Helical" evidence="6">
    <location>
        <begin position="186"/>
        <end position="204"/>
    </location>
</feature>
<dbReference type="SUPFAM" id="SSF161098">
    <property type="entry name" value="MetI-like"/>
    <property type="match status" value="1"/>
</dbReference>
<dbReference type="PANTHER" id="PTHR30177:SF4">
    <property type="entry name" value="OSMOPROTECTANT IMPORT PERMEASE PROTEIN OSMW"/>
    <property type="match status" value="1"/>
</dbReference>
<evidence type="ECO:0000256" key="4">
    <source>
        <dbReference type="ARBA" id="ARBA00022989"/>
    </source>
</evidence>
<evidence type="ECO:0000259" key="7">
    <source>
        <dbReference type="PROSITE" id="PS50928"/>
    </source>
</evidence>
<dbReference type="RefSeq" id="WP_060823984.1">
    <property type="nucleotide sequence ID" value="NZ_AP014938.1"/>
</dbReference>
<name>A0A0K2RYG9_9MICC</name>
<comment type="subcellular location">
    <subcellularLocation>
        <location evidence="6">Cell membrane</location>
        <topology evidence="6">Multi-pass membrane protein</topology>
    </subcellularLocation>
    <subcellularLocation>
        <location evidence="1">Membrane</location>
        <topology evidence="1">Multi-pass membrane protein</topology>
    </subcellularLocation>
</comment>
<dbReference type="InterPro" id="IPR000515">
    <property type="entry name" value="MetI-like"/>
</dbReference>
<dbReference type="InterPro" id="IPR051204">
    <property type="entry name" value="ABC_transp_perm/SBD"/>
</dbReference>
<dbReference type="GO" id="GO:0031460">
    <property type="term" value="P:glycine betaine transport"/>
    <property type="evidence" value="ECO:0007669"/>
    <property type="project" value="TreeGrafter"/>
</dbReference>
<dbReference type="Pfam" id="PF00528">
    <property type="entry name" value="BPD_transp_1"/>
    <property type="match status" value="1"/>
</dbReference>
<evidence type="ECO:0000256" key="5">
    <source>
        <dbReference type="ARBA" id="ARBA00023136"/>
    </source>
</evidence>
<feature type="transmembrane region" description="Helical" evidence="6">
    <location>
        <begin position="216"/>
        <end position="237"/>
    </location>
</feature>
<feature type="transmembrane region" description="Helical" evidence="6">
    <location>
        <begin position="92"/>
        <end position="115"/>
    </location>
</feature>
<feature type="domain" description="ABC transmembrane type-1" evidence="7">
    <location>
        <begin position="45"/>
        <end position="234"/>
    </location>
</feature>
<keyword evidence="3 6" id="KW-0812">Transmembrane</keyword>
<evidence type="ECO:0000313" key="8">
    <source>
        <dbReference type="EMBL" id="BAS19835.1"/>
    </source>
</evidence>
<dbReference type="InterPro" id="IPR035906">
    <property type="entry name" value="MetI-like_sf"/>
</dbReference>
<evidence type="ECO:0000256" key="6">
    <source>
        <dbReference type="RuleBase" id="RU363032"/>
    </source>
</evidence>
<evidence type="ECO:0000313" key="9">
    <source>
        <dbReference type="Proteomes" id="UP000066203"/>
    </source>
</evidence>
<dbReference type="Gene3D" id="1.10.3720.10">
    <property type="entry name" value="MetI-like"/>
    <property type="match status" value="1"/>
</dbReference>
<dbReference type="GO" id="GO:0005886">
    <property type="term" value="C:plasma membrane"/>
    <property type="evidence" value="ECO:0007669"/>
    <property type="project" value="UniProtKB-SubCell"/>
</dbReference>
<keyword evidence="4 6" id="KW-1133">Transmembrane helix</keyword>
<dbReference type="EMBL" id="AP014938">
    <property type="protein sequence ID" value="BAS19835.1"/>
    <property type="molecule type" value="Genomic_DNA"/>
</dbReference>
<sequence length="259" mass="27821">MSLPENIVLAAPPHAAQPLTVQPLAASDMHWEWVATNSQRILELTLSHLYQGVVPVAIGTLVALPVAYYASRRRDRGSERRIGARALMHLSSLLYTIPSIALFVLMPLILGTSIISPLNVLVALSIYSFSLMVRSGVDAFDSVPDSVHESARALGYTPRQALMELYLPLAVPVIMAGIRVATVANIAMVSVGALIGVPSLGTLFTDGLARNIPSEILAGVILSLLLALLLDLLLILLTRVLTPWQAATAANRRTPERRA</sequence>
<feature type="transmembrane region" description="Helical" evidence="6">
    <location>
        <begin position="49"/>
        <end position="71"/>
    </location>
</feature>
<organism evidence="8">
    <name type="scientific">Rothia mucilaginosa</name>
    <dbReference type="NCBI Taxonomy" id="43675"/>
    <lineage>
        <taxon>Bacteria</taxon>
        <taxon>Bacillati</taxon>
        <taxon>Actinomycetota</taxon>
        <taxon>Actinomycetes</taxon>
        <taxon>Micrococcales</taxon>
        <taxon>Micrococcaceae</taxon>
        <taxon>Rothia</taxon>
    </lineage>
</organism>
<dbReference type="AlphaFoldDB" id="A0A0K2RYG9"/>
<gene>
    <name evidence="8" type="ORF">RM6536_0588</name>
</gene>
<proteinExistence type="inferred from homology"/>
<dbReference type="Proteomes" id="UP000066203">
    <property type="component" value="Chromosome"/>
</dbReference>
<keyword evidence="5 6" id="KW-0472">Membrane</keyword>
<evidence type="ECO:0000256" key="2">
    <source>
        <dbReference type="ARBA" id="ARBA00022448"/>
    </source>
</evidence>
<dbReference type="CDD" id="cd06261">
    <property type="entry name" value="TM_PBP2"/>
    <property type="match status" value="1"/>
</dbReference>
<evidence type="ECO:0000256" key="3">
    <source>
        <dbReference type="ARBA" id="ARBA00022692"/>
    </source>
</evidence>
<dbReference type="PROSITE" id="PS50928">
    <property type="entry name" value="ABC_TM1"/>
    <property type="match status" value="1"/>
</dbReference>
<dbReference type="PANTHER" id="PTHR30177">
    <property type="entry name" value="GLYCINE BETAINE/L-PROLINE TRANSPORT SYSTEM PERMEASE PROTEIN PROW"/>
    <property type="match status" value="1"/>
</dbReference>
<reference evidence="9" key="1">
    <citation type="submission" date="2015-08" db="EMBL/GenBank/DDBJ databases">
        <title>Complete genome sequence of Rothia mucilaginosa strain NUM-Rm6536.</title>
        <authorList>
            <person name="Nambu T."/>
        </authorList>
    </citation>
    <scope>NUCLEOTIDE SEQUENCE [LARGE SCALE GENOMIC DNA]</scope>
    <source>
        <strain evidence="9">NUM-Rm6536</strain>
    </source>
</reference>
<dbReference type="PATRIC" id="fig|43675.28.peg.595"/>